<dbReference type="InterPro" id="IPR007393">
    <property type="entry name" value="YlxR_dom"/>
</dbReference>
<organism evidence="2 3">
    <name type="scientific">bacterium (Candidatus Blackallbacteria) CG17_big_fil_post_rev_8_21_14_2_50_48_46</name>
    <dbReference type="NCBI Taxonomy" id="2014261"/>
    <lineage>
        <taxon>Bacteria</taxon>
        <taxon>Candidatus Blackallbacteria</taxon>
    </lineage>
</organism>
<proteinExistence type="predicted"/>
<evidence type="ECO:0000313" key="3">
    <source>
        <dbReference type="Proteomes" id="UP000231019"/>
    </source>
</evidence>
<evidence type="ECO:0000313" key="2">
    <source>
        <dbReference type="EMBL" id="PIW16081.1"/>
    </source>
</evidence>
<accession>A0A2M7G2T1</accession>
<comment type="caution">
    <text evidence="2">The sequence shown here is derived from an EMBL/GenBank/DDBJ whole genome shotgun (WGS) entry which is preliminary data.</text>
</comment>
<dbReference type="SUPFAM" id="SSF64376">
    <property type="entry name" value="YlxR-like"/>
    <property type="match status" value="1"/>
</dbReference>
<dbReference type="EMBL" id="PFFQ01000041">
    <property type="protein sequence ID" value="PIW16081.1"/>
    <property type="molecule type" value="Genomic_DNA"/>
</dbReference>
<dbReference type="Proteomes" id="UP000231019">
    <property type="component" value="Unassembled WGS sequence"/>
</dbReference>
<reference evidence="2 3" key="1">
    <citation type="submission" date="2017-09" db="EMBL/GenBank/DDBJ databases">
        <title>Depth-based differentiation of microbial function through sediment-hosted aquifers and enrichment of novel symbionts in the deep terrestrial subsurface.</title>
        <authorList>
            <person name="Probst A.J."/>
            <person name="Ladd B."/>
            <person name="Jarett J.K."/>
            <person name="Geller-Mcgrath D.E."/>
            <person name="Sieber C.M."/>
            <person name="Emerson J.B."/>
            <person name="Anantharaman K."/>
            <person name="Thomas B.C."/>
            <person name="Malmstrom R."/>
            <person name="Stieglmeier M."/>
            <person name="Klingl A."/>
            <person name="Woyke T."/>
            <person name="Ryan C.M."/>
            <person name="Banfield J.F."/>
        </authorList>
    </citation>
    <scope>NUCLEOTIDE SEQUENCE [LARGE SCALE GENOMIC DNA]</scope>
    <source>
        <strain evidence="2">CG17_big_fil_post_rev_8_21_14_2_50_48_46</strain>
    </source>
</reference>
<feature type="domain" description="YlxR" evidence="1">
    <location>
        <begin position="6"/>
        <end position="71"/>
    </location>
</feature>
<dbReference type="InterPro" id="IPR035931">
    <property type="entry name" value="YlxR-like_sf"/>
</dbReference>
<name>A0A2M7G2T1_9BACT</name>
<evidence type="ECO:0000259" key="1">
    <source>
        <dbReference type="Pfam" id="PF04296"/>
    </source>
</evidence>
<protein>
    <recommendedName>
        <fullName evidence="1">YlxR domain-containing protein</fullName>
    </recommendedName>
</protein>
<dbReference type="Gene3D" id="3.30.1230.10">
    <property type="entry name" value="YlxR-like"/>
    <property type="match status" value="1"/>
</dbReference>
<sequence>MQALLRKCIVCRCINHRKLMFRIQKQDLGPQWVKTNAPGGPSLYVCQNANCLERMQRKRYLQKRWGTIPEQDLHDFFERLKLPGKN</sequence>
<dbReference type="AlphaFoldDB" id="A0A2M7G2T1"/>
<gene>
    <name evidence="2" type="ORF">COW36_15330</name>
</gene>
<dbReference type="Pfam" id="PF04296">
    <property type="entry name" value="YlxR"/>
    <property type="match status" value="1"/>
</dbReference>